<comment type="caution">
    <text evidence="1">The sequence shown here is derived from an EMBL/GenBank/DDBJ whole genome shotgun (WGS) entry which is preliminary data.</text>
</comment>
<gene>
    <name evidence="1" type="ORF">ACG04Q_00835</name>
</gene>
<keyword evidence="2" id="KW-1185">Reference proteome</keyword>
<dbReference type="EMBL" id="JBIGHX010000001">
    <property type="protein sequence ID" value="MFG6460093.1"/>
    <property type="molecule type" value="Genomic_DNA"/>
</dbReference>
<reference evidence="1 2" key="1">
    <citation type="submission" date="2024-08" db="EMBL/GenBank/DDBJ databases">
        <authorList>
            <person name="Lu H."/>
        </authorList>
    </citation>
    <scope>NUCLEOTIDE SEQUENCE [LARGE SCALE GENOMIC DNA]</scope>
    <source>
        <strain evidence="1 2">DXS20W</strain>
    </source>
</reference>
<protein>
    <submittedName>
        <fullName evidence="1">Uncharacterized protein</fullName>
    </submittedName>
</protein>
<organism evidence="1 2">
    <name type="scientific">Pelomonas lactea</name>
    <dbReference type="NCBI Taxonomy" id="3299030"/>
    <lineage>
        <taxon>Bacteria</taxon>
        <taxon>Pseudomonadati</taxon>
        <taxon>Pseudomonadota</taxon>
        <taxon>Betaproteobacteria</taxon>
        <taxon>Burkholderiales</taxon>
        <taxon>Sphaerotilaceae</taxon>
        <taxon>Roseateles</taxon>
    </lineage>
</organism>
<sequence length="138" mass="15780">MAYILKQMTSEIWGMVAPRLPENWKNAALRQGWPDVAEGGSIAIDELEDSWLCRAPILVRDRTYEWFFFCWKNEILCFRILNESHAGIEFVDKEPAATEYEDFKSAVTEAFLTYGFCGVRTSRVFAPTFPSLKLGAAL</sequence>
<evidence type="ECO:0000313" key="2">
    <source>
        <dbReference type="Proteomes" id="UP001606302"/>
    </source>
</evidence>
<accession>A0ABW7GDS0</accession>
<proteinExistence type="predicted"/>
<evidence type="ECO:0000313" key="1">
    <source>
        <dbReference type="EMBL" id="MFG6460093.1"/>
    </source>
</evidence>
<dbReference type="Proteomes" id="UP001606302">
    <property type="component" value="Unassembled WGS sequence"/>
</dbReference>
<name>A0ABW7GDS0_9BURK</name>